<dbReference type="PROSITE" id="PS00671">
    <property type="entry name" value="D_2_HYDROXYACID_DH_3"/>
    <property type="match status" value="1"/>
</dbReference>
<keyword evidence="7" id="KW-1185">Reference proteome</keyword>
<dbReference type="GO" id="GO:0051287">
    <property type="term" value="F:NAD binding"/>
    <property type="evidence" value="ECO:0007669"/>
    <property type="project" value="InterPro"/>
</dbReference>
<dbReference type="PANTHER" id="PTHR10996:SF283">
    <property type="entry name" value="GLYOXYLATE_HYDROXYPYRUVATE REDUCTASE B"/>
    <property type="match status" value="1"/>
</dbReference>
<sequence>MSKILVTRNMPEKFIDQLREGHEVIVWEEFDKAIPRETLLEQSKDVDAMMTMMSDQIDSEVLENAENLKVVANFAVGYDNFDLDAFKQHDVIGTNTPDVLTETTAELGFSIMMSLARRIVEADHFMKNGEWTGWSPFLLSGTDIFNKTVGIYGMGSIGTAFARRLQGFNCNVLYHNRSRNDEAEQLTGAKYCEFDELVQSSDIVVCTAPLNDGTKDKFNKETFDKMKESALFVNIGRGGHVVEEDLLEAIQSESIKGAALDVFREEPMKTDHPFLKEDRIVTTPHIGSATVDTRDKMIQLCVDNILNVLDGKDPITPINK</sequence>
<dbReference type="InterPro" id="IPR006139">
    <property type="entry name" value="D-isomer_2_OHA_DH_cat_dom"/>
</dbReference>
<dbReference type="AlphaFoldDB" id="A0A3N5BLW2"/>
<dbReference type="Pfam" id="PF02826">
    <property type="entry name" value="2-Hacid_dh_C"/>
    <property type="match status" value="1"/>
</dbReference>
<reference evidence="6 7" key="1">
    <citation type="submission" date="2018-11" db="EMBL/GenBank/DDBJ databases">
        <title>Genomic Encyclopedia of Type Strains, Phase IV (KMG-IV): sequencing the most valuable type-strain genomes for metagenomic binning, comparative biology and taxonomic classification.</title>
        <authorList>
            <person name="Goeker M."/>
        </authorList>
    </citation>
    <scope>NUCLEOTIDE SEQUENCE [LARGE SCALE GENOMIC DNA]</scope>
    <source>
        <strain evidence="6 7">DSM 29158</strain>
    </source>
</reference>
<evidence type="ECO:0000259" key="4">
    <source>
        <dbReference type="Pfam" id="PF00389"/>
    </source>
</evidence>
<comment type="caution">
    <text evidence="6">The sequence shown here is derived from an EMBL/GenBank/DDBJ whole genome shotgun (WGS) entry which is preliminary data.</text>
</comment>
<evidence type="ECO:0000256" key="3">
    <source>
        <dbReference type="RuleBase" id="RU003719"/>
    </source>
</evidence>
<dbReference type="InterPro" id="IPR029752">
    <property type="entry name" value="D-isomer_DH_CS1"/>
</dbReference>
<proteinExistence type="inferred from homology"/>
<protein>
    <submittedName>
        <fullName evidence="6">Lactate dehydrogenase-like 2-hydroxyacid dehydrogenase</fullName>
    </submittedName>
</protein>
<dbReference type="OrthoDB" id="9805416at2"/>
<dbReference type="InterPro" id="IPR036291">
    <property type="entry name" value="NAD(P)-bd_dom_sf"/>
</dbReference>
<dbReference type="GO" id="GO:0005829">
    <property type="term" value="C:cytosol"/>
    <property type="evidence" value="ECO:0007669"/>
    <property type="project" value="TreeGrafter"/>
</dbReference>
<dbReference type="RefSeq" id="WP_123807180.1">
    <property type="nucleotide sequence ID" value="NZ_RKRK01000002.1"/>
</dbReference>
<dbReference type="Pfam" id="PF00389">
    <property type="entry name" value="2-Hacid_dh"/>
    <property type="match status" value="1"/>
</dbReference>
<dbReference type="PROSITE" id="PS00065">
    <property type="entry name" value="D_2_HYDROXYACID_DH_1"/>
    <property type="match status" value="1"/>
</dbReference>
<evidence type="ECO:0000256" key="1">
    <source>
        <dbReference type="ARBA" id="ARBA00005854"/>
    </source>
</evidence>
<dbReference type="InterPro" id="IPR029753">
    <property type="entry name" value="D-isomer_DH_CS"/>
</dbReference>
<dbReference type="SUPFAM" id="SSF52283">
    <property type="entry name" value="Formate/glycerate dehydrogenase catalytic domain-like"/>
    <property type="match status" value="1"/>
</dbReference>
<dbReference type="FunFam" id="3.40.50.720:FF:000462">
    <property type="entry name" value="Glyoxylate reductase (NADP+)"/>
    <property type="match status" value="1"/>
</dbReference>
<dbReference type="Gene3D" id="3.40.50.720">
    <property type="entry name" value="NAD(P)-binding Rossmann-like Domain"/>
    <property type="match status" value="2"/>
</dbReference>
<comment type="similarity">
    <text evidence="1 3">Belongs to the D-isomer specific 2-hydroxyacid dehydrogenase family.</text>
</comment>
<feature type="domain" description="D-isomer specific 2-hydroxyacid dehydrogenase NAD-binding" evidence="5">
    <location>
        <begin position="110"/>
        <end position="287"/>
    </location>
</feature>
<evidence type="ECO:0000313" key="6">
    <source>
        <dbReference type="EMBL" id="RPF57559.1"/>
    </source>
</evidence>
<evidence type="ECO:0000313" key="7">
    <source>
        <dbReference type="Proteomes" id="UP000277108"/>
    </source>
</evidence>
<dbReference type="PANTHER" id="PTHR10996">
    <property type="entry name" value="2-HYDROXYACID DEHYDROGENASE-RELATED"/>
    <property type="match status" value="1"/>
</dbReference>
<feature type="domain" description="D-isomer specific 2-hydroxyacid dehydrogenase catalytic" evidence="4">
    <location>
        <begin position="4"/>
        <end position="319"/>
    </location>
</feature>
<dbReference type="InterPro" id="IPR050223">
    <property type="entry name" value="D-isomer_2-hydroxyacid_DH"/>
</dbReference>
<dbReference type="CDD" id="cd05301">
    <property type="entry name" value="GDH"/>
    <property type="match status" value="1"/>
</dbReference>
<dbReference type="Proteomes" id="UP000277108">
    <property type="component" value="Unassembled WGS sequence"/>
</dbReference>
<dbReference type="GO" id="GO:0016618">
    <property type="term" value="F:hydroxypyruvate reductase [NAD(P)H] activity"/>
    <property type="evidence" value="ECO:0007669"/>
    <property type="project" value="TreeGrafter"/>
</dbReference>
<evidence type="ECO:0000256" key="2">
    <source>
        <dbReference type="ARBA" id="ARBA00023002"/>
    </source>
</evidence>
<evidence type="ECO:0000259" key="5">
    <source>
        <dbReference type="Pfam" id="PF02826"/>
    </source>
</evidence>
<keyword evidence="2 3" id="KW-0560">Oxidoreductase</keyword>
<dbReference type="SUPFAM" id="SSF51735">
    <property type="entry name" value="NAD(P)-binding Rossmann-fold domains"/>
    <property type="match status" value="1"/>
</dbReference>
<dbReference type="InterPro" id="IPR006140">
    <property type="entry name" value="D-isomer_DH_NAD-bd"/>
</dbReference>
<name>A0A3N5BLW2_9BACL</name>
<organism evidence="6 7">
    <name type="scientific">Abyssicoccus albus</name>
    <dbReference type="NCBI Taxonomy" id="1817405"/>
    <lineage>
        <taxon>Bacteria</taxon>
        <taxon>Bacillati</taxon>
        <taxon>Bacillota</taxon>
        <taxon>Bacilli</taxon>
        <taxon>Bacillales</taxon>
        <taxon>Abyssicoccaceae</taxon>
    </lineage>
</organism>
<gene>
    <name evidence="6" type="ORF">EDD62_0180</name>
</gene>
<dbReference type="EMBL" id="RKRK01000002">
    <property type="protein sequence ID" value="RPF57559.1"/>
    <property type="molecule type" value="Genomic_DNA"/>
</dbReference>
<accession>A0A3N5BLW2</accession>
<dbReference type="GO" id="GO:0030267">
    <property type="term" value="F:glyoxylate reductase (NADPH) activity"/>
    <property type="evidence" value="ECO:0007669"/>
    <property type="project" value="TreeGrafter"/>
</dbReference>